<evidence type="ECO:0000259" key="5">
    <source>
        <dbReference type="Pfam" id="PF05347"/>
    </source>
</evidence>
<comment type="subcellular location">
    <subcellularLocation>
        <location evidence="1">Mitochondrion matrix</location>
    </subcellularLocation>
</comment>
<dbReference type="InterPro" id="IPR008011">
    <property type="entry name" value="Complex1_LYR_dom"/>
</dbReference>
<evidence type="ECO:0000256" key="1">
    <source>
        <dbReference type="ARBA" id="ARBA00004305"/>
    </source>
</evidence>
<comment type="caution">
    <text evidence="6">The sequence shown here is derived from an EMBL/GenBank/DDBJ whole genome shotgun (WGS) entry which is preliminary data.</text>
</comment>
<dbReference type="InterPro" id="IPR052687">
    <property type="entry name" value="SDHAF1"/>
</dbReference>
<name>A0AAD9JQ29_9ANNE</name>
<dbReference type="GO" id="GO:0005759">
    <property type="term" value="C:mitochondrial matrix"/>
    <property type="evidence" value="ECO:0007669"/>
    <property type="project" value="UniProtKB-SubCell"/>
</dbReference>
<dbReference type="PANTHER" id="PTHR47046:SF1">
    <property type="entry name" value="SUCCINATE DEHYDROGENASE ASSEMBLY FACTOR 1, MITOCHONDRIAL"/>
    <property type="match status" value="1"/>
</dbReference>
<dbReference type="EMBL" id="JAODUP010000197">
    <property type="protein sequence ID" value="KAK2157139.1"/>
    <property type="molecule type" value="Genomic_DNA"/>
</dbReference>
<dbReference type="AlphaFoldDB" id="A0AAD9JQ29"/>
<keyword evidence="7" id="KW-1185">Reference proteome</keyword>
<evidence type="ECO:0000313" key="6">
    <source>
        <dbReference type="EMBL" id="KAK2157139.1"/>
    </source>
</evidence>
<comment type="similarity">
    <text evidence="4">Belongs to the complex I LYR family. SDHAF1 subfamily.</text>
</comment>
<feature type="domain" description="Complex 1 LYR protein" evidence="5">
    <location>
        <begin position="9"/>
        <end position="63"/>
    </location>
</feature>
<dbReference type="GO" id="GO:0034553">
    <property type="term" value="P:mitochondrial respiratory chain complex II assembly"/>
    <property type="evidence" value="ECO:0007669"/>
    <property type="project" value="InterPro"/>
</dbReference>
<keyword evidence="2" id="KW-0496">Mitochondrion</keyword>
<keyword evidence="3" id="KW-0143">Chaperone</keyword>
<organism evidence="6 7">
    <name type="scientific">Paralvinella palmiformis</name>
    <dbReference type="NCBI Taxonomy" id="53620"/>
    <lineage>
        <taxon>Eukaryota</taxon>
        <taxon>Metazoa</taxon>
        <taxon>Spiralia</taxon>
        <taxon>Lophotrochozoa</taxon>
        <taxon>Annelida</taxon>
        <taxon>Polychaeta</taxon>
        <taxon>Sedentaria</taxon>
        <taxon>Canalipalpata</taxon>
        <taxon>Terebellida</taxon>
        <taxon>Terebelliformia</taxon>
        <taxon>Alvinellidae</taxon>
        <taxon>Paralvinella</taxon>
    </lineage>
</organism>
<gene>
    <name evidence="6" type="ORF">LSH36_197g05010</name>
</gene>
<proteinExistence type="inferred from homology"/>
<dbReference type="Proteomes" id="UP001208570">
    <property type="component" value="Unassembled WGS sequence"/>
</dbReference>
<dbReference type="CDD" id="cd20268">
    <property type="entry name" value="Complex1_LYR_SDHAF1_LYRM8"/>
    <property type="match status" value="1"/>
</dbReference>
<accession>A0AAD9JQ29</accession>
<dbReference type="Pfam" id="PF05347">
    <property type="entry name" value="Complex1_LYR"/>
    <property type="match status" value="1"/>
</dbReference>
<dbReference type="PANTHER" id="PTHR47046">
    <property type="entry name" value="SUCCINATE DEHYDROGENASE ASSEMBLY FACTOR 1, MITOCHONDRIAL"/>
    <property type="match status" value="1"/>
</dbReference>
<evidence type="ECO:0000256" key="3">
    <source>
        <dbReference type="ARBA" id="ARBA00023186"/>
    </source>
</evidence>
<reference evidence="6" key="1">
    <citation type="journal article" date="2023" name="Mol. Biol. Evol.">
        <title>Third-Generation Sequencing Reveals the Adaptive Role of the Epigenome in Three Deep-Sea Polychaetes.</title>
        <authorList>
            <person name="Perez M."/>
            <person name="Aroh O."/>
            <person name="Sun Y."/>
            <person name="Lan Y."/>
            <person name="Juniper S.K."/>
            <person name="Young C.R."/>
            <person name="Angers B."/>
            <person name="Qian P.Y."/>
        </authorList>
    </citation>
    <scope>NUCLEOTIDE SEQUENCE</scope>
    <source>
        <strain evidence="6">P08H-3</strain>
    </source>
</reference>
<evidence type="ECO:0000313" key="7">
    <source>
        <dbReference type="Proteomes" id="UP001208570"/>
    </source>
</evidence>
<evidence type="ECO:0000256" key="4">
    <source>
        <dbReference type="ARBA" id="ARBA00025715"/>
    </source>
</evidence>
<evidence type="ECO:0000256" key="2">
    <source>
        <dbReference type="ARBA" id="ARBA00023128"/>
    </source>
</evidence>
<sequence length="84" mass="10236">MLQHSKVQKQILDLYRQFMKVSKERPGIKEHIRREFRRQAYRIPKTDVMRIEHVMRRGRRQLEALEKATVRSITVFERVDDKGS</sequence>
<dbReference type="InterPro" id="IPR045295">
    <property type="entry name" value="Complex1_LYR_SDHAF1_LYRM8"/>
</dbReference>
<protein>
    <recommendedName>
        <fullName evidence="5">Complex 1 LYR protein domain-containing protein</fullName>
    </recommendedName>
</protein>